<evidence type="ECO:0000259" key="1">
    <source>
        <dbReference type="Pfam" id="PF18478"/>
    </source>
</evidence>
<name>A0ABW1P9W7_9PSEU</name>
<protein>
    <recommendedName>
        <fullName evidence="1">VapC45 PIN like domain-containing protein</fullName>
    </recommendedName>
</protein>
<proteinExistence type="predicted"/>
<reference evidence="3" key="1">
    <citation type="journal article" date="2019" name="Int. J. Syst. Evol. Microbiol.">
        <title>The Global Catalogue of Microorganisms (GCM) 10K type strain sequencing project: providing services to taxonomists for standard genome sequencing and annotation.</title>
        <authorList>
            <consortium name="The Broad Institute Genomics Platform"/>
            <consortium name="The Broad Institute Genome Sequencing Center for Infectious Disease"/>
            <person name="Wu L."/>
            <person name="Ma J."/>
        </authorList>
    </citation>
    <scope>NUCLEOTIDE SEQUENCE [LARGE SCALE GENOMIC DNA]</scope>
    <source>
        <strain evidence="3">CGMCC 4.7246</strain>
    </source>
</reference>
<accession>A0ABW1P9W7</accession>
<gene>
    <name evidence="2" type="ORF">ACFP3R_21555</name>
</gene>
<keyword evidence="3" id="KW-1185">Reference proteome</keyword>
<sequence>MSRPEFFLDRGLGRGVADGLRELDWSVHRITDHFPDDAQCVADEEWLAYGLERGWVPLCKDGRIKGRNHEREPLVVHSAVLFYLNNQQLRRDQMVDRFRCSRPAIDRAVERGGPAVYAIGESGIRRTWP</sequence>
<evidence type="ECO:0000313" key="2">
    <source>
        <dbReference type="EMBL" id="MFC6091863.1"/>
    </source>
</evidence>
<dbReference type="Pfam" id="PF18478">
    <property type="entry name" value="PIN_10"/>
    <property type="match status" value="1"/>
</dbReference>
<evidence type="ECO:0000313" key="3">
    <source>
        <dbReference type="Proteomes" id="UP001596220"/>
    </source>
</evidence>
<dbReference type="InterPro" id="IPR041375">
    <property type="entry name" value="VapC45_PIN-like"/>
</dbReference>
<dbReference type="Proteomes" id="UP001596220">
    <property type="component" value="Unassembled WGS sequence"/>
</dbReference>
<comment type="caution">
    <text evidence="2">The sequence shown here is derived from an EMBL/GenBank/DDBJ whole genome shotgun (WGS) entry which is preliminary data.</text>
</comment>
<dbReference type="RefSeq" id="WP_380638163.1">
    <property type="nucleotide sequence ID" value="NZ_JBHSQO010000022.1"/>
</dbReference>
<organism evidence="2 3">
    <name type="scientific">Saccharothrix lopnurensis</name>
    <dbReference type="NCBI Taxonomy" id="1670621"/>
    <lineage>
        <taxon>Bacteria</taxon>
        <taxon>Bacillati</taxon>
        <taxon>Actinomycetota</taxon>
        <taxon>Actinomycetes</taxon>
        <taxon>Pseudonocardiales</taxon>
        <taxon>Pseudonocardiaceae</taxon>
        <taxon>Saccharothrix</taxon>
    </lineage>
</organism>
<dbReference type="EMBL" id="JBHSQO010000022">
    <property type="protein sequence ID" value="MFC6091863.1"/>
    <property type="molecule type" value="Genomic_DNA"/>
</dbReference>
<feature type="domain" description="VapC45 PIN like" evidence="1">
    <location>
        <begin position="4"/>
        <end position="85"/>
    </location>
</feature>